<dbReference type="SUPFAM" id="SSF49764">
    <property type="entry name" value="HSP20-like chaperones"/>
    <property type="match status" value="1"/>
</dbReference>
<proteinExistence type="predicted"/>
<evidence type="ECO:0000313" key="8">
    <source>
        <dbReference type="Proteomes" id="UP000249829"/>
    </source>
</evidence>
<dbReference type="InterPro" id="IPR037898">
    <property type="entry name" value="NudC_fam"/>
</dbReference>
<comment type="function">
    <text evidence="3">Required for nuclear movement. May interact between microtubules and nuclei and/or may be involved in the generation of force used to move nuclei during interphase.</text>
</comment>
<reference evidence="7 8" key="1">
    <citation type="submission" date="2018-02" db="EMBL/GenBank/DDBJ databases">
        <title>The genomes of Aspergillus section Nigri reveals drivers in fungal speciation.</title>
        <authorList>
            <consortium name="DOE Joint Genome Institute"/>
            <person name="Vesth T.C."/>
            <person name="Nybo J."/>
            <person name="Theobald S."/>
            <person name="Brandl J."/>
            <person name="Frisvad J.C."/>
            <person name="Nielsen K.F."/>
            <person name="Lyhne E.K."/>
            <person name="Kogle M.E."/>
            <person name="Kuo A."/>
            <person name="Riley R."/>
            <person name="Clum A."/>
            <person name="Nolan M."/>
            <person name="Lipzen A."/>
            <person name="Salamov A."/>
            <person name="Henrissat B."/>
            <person name="Wiebenga A."/>
            <person name="De vries R.P."/>
            <person name="Grigoriev I.V."/>
            <person name="Mortensen U.H."/>
            <person name="Andersen M.R."/>
            <person name="Baker S.E."/>
        </authorList>
    </citation>
    <scope>NUCLEOTIDE SEQUENCE [LARGE SCALE GENOMIC DNA]</scope>
    <source>
        <strain evidence="7 8">CBS 115571</strain>
    </source>
</reference>
<gene>
    <name evidence="7" type="ORF">BO99DRAFT_373385</name>
</gene>
<keyword evidence="2" id="KW-0963">Cytoplasm</keyword>
<accession>A0A2V5HAI1</accession>
<protein>
    <recommendedName>
        <fullName evidence="4">Nuclear movement protein nudC</fullName>
    </recommendedName>
</protein>
<dbReference type="PANTHER" id="PTHR12356">
    <property type="entry name" value="NUCLEAR MOVEMENT PROTEIN NUDC"/>
    <property type="match status" value="1"/>
</dbReference>
<keyword evidence="8" id="KW-1185">Reference proteome</keyword>
<feature type="domain" description="CS" evidence="6">
    <location>
        <begin position="29"/>
        <end position="124"/>
    </location>
</feature>
<dbReference type="GO" id="GO:0051082">
    <property type="term" value="F:unfolded protein binding"/>
    <property type="evidence" value="ECO:0007669"/>
    <property type="project" value="TreeGrafter"/>
</dbReference>
<name>A0A2V5HAI1_ASPV1</name>
<dbReference type="CDD" id="cd06467">
    <property type="entry name" value="p23_NUDC_like"/>
    <property type="match status" value="1"/>
</dbReference>
<dbReference type="PROSITE" id="PS51203">
    <property type="entry name" value="CS"/>
    <property type="match status" value="1"/>
</dbReference>
<evidence type="ECO:0000256" key="1">
    <source>
        <dbReference type="ARBA" id="ARBA00004496"/>
    </source>
</evidence>
<evidence type="ECO:0000259" key="6">
    <source>
        <dbReference type="PROSITE" id="PS51203"/>
    </source>
</evidence>
<comment type="subcellular location">
    <subcellularLocation>
        <location evidence="1">Cytoplasm</location>
    </subcellularLocation>
</comment>
<dbReference type="Pfam" id="PF04969">
    <property type="entry name" value="CS"/>
    <property type="match status" value="1"/>
</dbReference>
<dbReference type="PANTHER" id="PTHR12356:SF3">
    <property type="entry name" value="NUCLEAR MIGRATION PROTEIN NUDC"/>
    <property type="match status" value="1"/>
</dbReference>
<organism evidence="7 8">
    <name type="scientific">Aspergillus violaceofuscus (strain CBS 115571)</name>
    <dbReference type="NCBI Taxonomy" id="1450538"/>
    <lineage>
        <taxon>Eukaryota</taxon>
        <taxon>Fungi</taxon>
        <taxon>Dikarya</taxon>
        <taxon>Ascomycota</taxon>
        <taxon>Pezizomycotina</taxon>
        <taxon>Eurotiomycetes</taxon>
        <taxon>Eurotiomycetidae</taxon>
        <taxon>Eurotiales</taxon>
        <taxon>Aspergillaceae</taxon>
        <taxon>Aspergillus</taxon>
    </lineage>
</organism>
<evidence type="ECO:0000256" key="3">
    <source>
        <dbReference type="ARBA" id="ARBA00059400"/>
    </source>
</evidence>
<evidence type="ECO:0000256" key="4">
    <source>
        <dbReference type="ARBA" id="ARBA00068398"/>
    </source>
</evidence>
<dbReference type="STRING" id="1450538.A0A2V5HAI1"/>
<dbReference type="OMA" id="RQKEMGG"/>
<dbReference type="AlphaFoldDB" id="A0A2V5HAI1"/>
<feature type="compositionally biased region" description="Basic and acidic residues" evidence="5">
    <location>
        <begin position="12"/>
        <end position="28"/>
    </location>
</feature>
<sequence>MSETEPTPADLAARDAEERARKAAEEAEQARLPYKWTQTIRDVEVTIPVPGHLRGRDLDVVLTKTKIRVAVKGEAKAVIEGTFPHPIIVDESSWTLETTAHPPGKEVAVHLDKVNKVEWWPHVVTGAPKVDVSKITPESSSLSDLDGETRAMVEKMMYDQRQKEMGGMTSDEQKKMEILKQFQAEHPEMDFSKAQIG</sequence>
<dbReference type="InterPro" id="IPR007052">
    <property type="entry name" value="CS_dom"/>
</dbReference>
<dbReference type="GO" id="GO:0006457">
    <property type="term" value="P:protein folding"/>
    <property type="evidence" value="ECO:0007669"/>
    <property type="project" value="TreeGrafter"/>
</dbReference>
<feature type="region of interest" description="Disordered" evidence="5">
    <location>
        <begin position="1"/>
        <end position="28"/>
    </location>
</feature>
<evidence type="ECO:0000256" key="5">
    <source>
        <dbReference type="SAM" id="MobiDB-lite"/>
    </source>
</evidence>
<evidence type="ECO:0000256" key="2">
    <source>
        <dbReference type="ARBA" id="ARBA00022490"/>
    </source>
</evidence>
<evidence type="ECO:0000313" key="7">
    <source>
        <dbReference type="EMBL" id="PYI12880.1"/>
    </source>
</evidence>
<dbReference type="EMBL" id="KZ825280">
    <property type="protein sequence ID" value="PYI12880.1"/>
    <property type="molecule type" value="Genomic_DNA"/>
</dbReference>
<dbReference type="FunFam" id="2.60.40.790:FF:000001">
    <property type="entry name" value="Nuclear migration protein nudC"/>
    <property type="match status" value="1"/>
</dbReference>
<dbReference type="Proteomes" id="UP000249829">
    <property type="component" value="Unassembled WGS sequence"/>
</dbReference>
<dbReference type="GO" id="GO:0005737">
    <property type="term" value="C:cytoplasm"/>
    <property type="evidence" value="ECO:0007669"/>
    <property type="project" value="UniProtKB-SubCell"/>
</dbReference>
<dbReference type="InterPro" id="IPR008978">
    <property type="entry name" value="HSP20-like_chaperone"/>
</dbReference>
<dbReference type="Gene3D" id="2.60.40.790">
    <property type="match status" value="1"/>
</dbReference>